<feature type="region of interest" description="Disordered" evidence="5">
    <location>
        <begin position="1"/>
        <end position="25"/>
    </location>
</feature>
<dbReference type="GO" id="GO:0019941">
    <property type="term" value="P:modification-dependent protein catabolic process"/>
    <property type="evidence" value="ECO:0007669"/>
    <property type="project" value="InterPro"/>
</dbReference>
<dbReference type="GO" id="GO:0010498">
    <property type="term" value="P:proteasomal protein catabolic process"/>
    <property type="evidence" value="ECO:0007669"/>
    <property type="project" value="InterPro"/>
</dbReference>
<name>A0A4Q9KF49_9ACTN</name>
<dbReference type="Pfam" id="PF05639">
    <property type="entry name" value="Pup"/>
    <property type="match status" value="1"/>
</dbReference>
<reference evidence="6 7" key="1">
    <citation type="submission" date="2019-01" db="EMBL/GenBank/DDBJ databases">
        <title>Lactibacter flavus gen. nov., sp. nov., a novel bacterium of the family Propionibacteriaceae isolated from raw milk and dairy products.</title>
        <authorList>
            <person name="Huptas C."/>
            <person name="Wenning M."/>
            <person name="Breitenwieser F."/>
            <person name="Doll E."/>
            <person name="Von Neubeck M."/>
            <person name="Busse H.-J."/>
            <person name="Scherer S."/>
        </authorList>
    </citation>
    <scope>NUCLEOTIDE SEQUENCE [LARGE SCALE GENOMIC DNA]</scope>
    <source>
        <strain evidence="6 7">KCTC 33808</strain>
    </source>
</reference>
<evidence type="ECO:0000256" key="4">
    <source>
        <dbReference type="ARBA" id="ARBA00032321"/>
    </source>
</evidence>
<dbReference type="InterPro" id="IPR008515">
    <property type="entry name" value="Ubiquitin-like_Pup"/>
</dbReference>
<gene>
    <name evidence="6" type="ORF">ET989_06705</name>
</gene>
<organism evidence="6 7">
    <name type="scientific">Propioniciclava sinopodophylli</name>
    <dbReference type="NCBI Taxonomy" id="1837344"/>
    <lineage>
        <taxon>Bacteria</taxon>
        <taxon>Bacillati</taxon>
        <taxon>Actinomycetota</taxon>
        <taxon>Actinomycetes</taxon>
        <taxon>Propionibacteriales</taxon>
        <taxon>Propionibacteriaceae</taxon>
        <taxon>Propioniciclava</taxon>
    </lineage>
</organism>
<dbReference type="EMBL" id="SDMQ01000005">
    <property type="protein sequence ID" value="TBT85428.1"/>
    <property type="molecule type" value="Genomic_DNA"/>
</dbReference>
<dbReference type="GO" id="GO:0070490">
    <property type="term" value="P:protein pupylation"/>
    <property type="evidence" value="ECO:0007669"/>
    <property type="project" value="InterPro"/>
</dbReference>
<dbReference type="Proteomes" id="UP000292373">
    <property type="component" value="Unassembled WGS sequence"/>
</dbReference>
<dbReference type="GO" id="GO:0031386">
    <property type="term" value="F:protein tag activity"/>
    <property type="evidence" value="ECO:0007669"/>
    <property type="project" value="InterPro"/>
</dbReference>
<evidence type="ECO:0000313" key="7">
    <source>
        <dbReference type="Proteomes" id="UP000292373"/>
    </source>
</evidence>
<evidence type="ECO:0000256" key="3">
    <source>
        <dbReference type="ARBA" id="ARBA00016748"/>
    </source>
</evidence>
<accession>A0A4Q9KF49</accession>
<keyword evidence="7" id="KW-1185">Reference proteome</keyword>
<proteinExistence type="inferred from homology"/>
<dbReference type="UniPathway" id="UPA00997"/>
<evidence type="ECO:0000256" key="5">
    <source>
        <dbReference type="SAM" id="MobiDB-lite"/>
    </source>
</evidence>
<evidence type="ECO:0000256" key="1">
    <source>
        <dbReference type="ARBA" id="ARBA00004707"/>
    </source>
</evidence>
<comment type="caution">
    <text evidence="6">The sequence shown here is derived from an EMBL/GenBank/DDBJ whole genome shotgun (WGS) entry which is preliminary data.</text>
</comment>
<comment type="pathway">
    <text evidence="1">Protein degradation; proteasomal Pup-dependent pathway.</text>
</comment>
<dbReference type="GO" id="GO:0070628">
    <property type="term" value="F:proteasome binding"/>
    <property type="evidence" value="ECO:0007669"/>
    <property type="project" value="InterPro"/>
</dbReference>
<protein>
    <recommendedName>
        <fullName evidence="3">Prokaryotic ubiquitin-like protein Pup</fullName>
    </recommendedName>
    <alternativeName>
        <fullName evidence="4">Bacterial ubiquitin-like modifier</fullName>
    </alternativeName>
</protein>
<evidence type="ECO:0000313" key="6">
    <source>
        <dbReference type="EMBL" id="TBT85428.1"/>
    </source>
</evidence>
<dbReference type="RefSeq" id="WP_131167769.1">
    <property type="nucleotide sequence ID" value="NZ_CANLBI010000031.1"/>
</dbReference>
<dbReference type="NCBIfam" id="TIGR03687">
    <property type="entry name" value="pupylate_cterm"/>
    <property type="match status" value="1"/>
</dbReference>
<sequence length="60" mass="6617">MSERIQRQRGASTQRDEATAPLVASHEQTADLDALLDEIDLVLESDAEEYVKGFVQKGGQ</sequence>
<comment type="similarity">
    <text evidence="2">Belongs to the prokaryotic ubiquitin-like protein family.</text>
</comment>
<dbReference type="AlphaFoldDB" id="A0A4Q9KF49"/>
<evidence type="ECO:0000256" key="2">
    <source>
        <dbReference type="ARBA" id="ARBA00010616"/>
    </source>
</evidence>